<reference evidence="2" key="2">
    <citation type="submission" date="2023-05" db="EMBL/GenBank/DDBJ databases">
        <authorList>
            <person name="Schelkunov M.I."/>
        </authorList>
    </citation>
    <scope>NUCLEOTIDE SEQUENCE</scope>
    <source>
        <strain evidence="2">Hsosn_3</strain>
        <tissue evidence="2">Leaf</tissue>
    </source>
</reference>
<dbReference type="AlphaFoldDB" id="A0AAD8J3Y2"/>
<feature type="domain" description="Transposase-associated" evidence="1">
    <location>
        <begin position="5"/>
        <end position="85"/>
    </location>
</feature>
<reference evidence="2" key="1">
    <citation type="submission" date="2023-02" db="EMBL/GenBank/DDBJ databases">
        <title>Genome of toxic invasive species Heracleum sosnowskyi carries increased number of genes despite the absence of recent whole-genome duplications.</title>
        <authorList>
            <person name="Schelkunov M."/>
            <person name="Shtratnikova V."/>
            <person name="Makarenko M."/>
            <person name="Klepikova A."/>
            <person name="Omelchenko D."/>
            <person name="Novikova G."/>
            <person name="Obukhova E."/>
            <person name="Bogdanov V."/>
            <person name="Penin A."/>
            <person name="Logacheva M."/>
        </authorList>
    </citation>
    <scope>NUCLEOTIDE SEQUENCE</scope>
    <source>
        <strain evidence="2">Hsosn_3</strain>
        <tissue evidence="2">Leaf</tissue>
    </source>
</reference>
<proteinExistence type="predicted"/>
<evidence type="ECO:0000313" key="3">
    <source>
        <dbReference type="Proteomes" id="UP001237642"/>
    </source>
</evidence>
<keyword evidence="3" id="KW-1185">Reference proteome</keyword>
<dbReference type="Proteomes" id="UP001237642">
    <property type="component" value="Unassembled WGS sequence"/>
</dbReference>
<gene>
    <name evidence="2" type="ORF">POM88_006237</name>
</gene>
<comment type="caution">
    <text evidence="2">The sequence shown here is derived from an EMBL/GenBank/DDBJ whole genome shotgun (WGS) entry which is preliminary data.</text>
</comment>
<accession>A0AAD8J3Y2</accession>
<dbReference type="InterPro" id="IPR029480">
    <property type="entry name" value="Transpos_assoc"/>
</dbReference>
<evidence type="ECO:0000313" key="2">
    <source>
        <dbReference type="EMBL" id="KAK1396374.1"/>
    </source>
</evidence>
<organism evidence="2 3">
    <name type="scientific">Heracleum sosnowskyi</name>
    <dbReference type="NCBI Taxonomy" id="360622"/>
    <lineage>
        <taxon>Eukaryota</taxon>
        <taxon>Viridiplantae</taxon>
        <taxon>Streptophyta</taxon>
        <taxon>Embryophyta</taxon>
        <taxon>Tracheophyta</taxon>
        <taxon>Spermatophyta</taxon>
        <taxon>Magnoliopsida</taxon>
        <taxon>eudicotyledons</taxon>
        <taxon>Gunneridae</taxon>
        <taxon>Pentapetalae</taxon>
        <taxon>asterids</taxon>
        <taxon>campanulids</taxon>
        <taxon>Apiales</taxon>
        <taxon>Apiaceae</taxon>
        <taxon>Apioideae</taxon>
        <taxon>apioid superclade</taxon>
        <taxon>Tordylieae</taxon>
        <taxon>Tordyliinae</taxon>
        <taxon>Heracleum</taxon>
    </lineage>
</organism>
<dbReference type="EMBL" id="JAUIZM010000002">
    <property type="protein sequence ID" value="KAK1396374.1"/>
    <property type="molecule type" value="Genomic_DNA"/>
</dbReference>
<evidence type="ECO:0000259" key="1">
    <source>
        <dbReference type="Pfam" id="PF13963"/>
    </source>
</evidence>
<dbReference type="Pfam" id="PF13963">
    <property type="entry name" value="Transpos_assoc"/>
    <property type="match status" value="1"/>
</dbReference>
<protein>
    <recommendedName>
        <fullName evidence="1">Transposase-associated domain-containing protein</fullName>
    </recommendedName>
</protein>
<name>A0AAD8J3Y2_9APIA</name>
<sequence length="118" mass="14246">MVSERNWIGRNRYNKSKYLTKEYKIGVDSFIRFAIENIQQEDNGRIRCQCKEYRNSCYKNPSTVKVDLYQHGIMPWYTIWDCHGENRVEGGTNSVNINYRDDDMYDAHDDDFEDYEDF</sequence>